<dbReference type="Gene3D" id="1.10.10.1150">
    <property type="entry name" value="Coenzyme PQQ synthesis protein D (PqqD)"/>
    <property type="match status" value="1"/>
</dbReference>
<dbReference type="AlphaFoldDB" id="A0A255I4B5"/>
<dbReference type="EMBL" id="QICS01000002">
    <property type="protein sequence ID" value="PXV93716.1"/>
    <property type="molecule type" value="Genomic_DNA"/>
</dbReference>
<dbReference type="EMBL" id="NOKA02000003">
    <property type="protein sequence ID" value="RDY32658.1"/>
    <property type="molecule type" value="Genomic_DNA"/>
</dbReference>
<reference evidence="2 3" key="1">
    <citation type="journal article" date="2017" name="Genome Announc.">
        <title>Draft Genome Sequence of a Sporulating and Motile Strain of Lachnotalea glycerini Isolated from Water in Quebec City, Canada.</title>
        <authorList>
            <person name="Maheux A.F."/>
            <person name="Boudreau D.K."/>
            <person name="Berube E."/>
            <person name="Boissinot M."/>
            <person name="Raymond F."/>
            <person name="Brodeur S."/>
            <person name="Corbeil J."/>
            <person name="Isabel S."/>
            <person name="Omar R.F."/>
            <person name="Bergeron M.G."/>
        </authorList>
    </citation>
    <scope>NUCLEOTIDE SEQUENCE [LARGE SCALE GENOMIC DNA]</scope>
    <source>
        <strain evidence="2 3">CCRI-19302</strain>
    </source>
</reference>
<dbReference type="InterPro" id="IPR008792">
    <property type="entry name" value="PQQD"/>
</dbReference>
<protein>
    <submittedName>
        <fullName evidence="1">Coenzyme PQQ synthesis protein D (PqqD)</fullName>
    </submittedName>
    <submittedName>
        <fullName evidence="2">PqqD family protein</fullName>
    </submittedName>
</protein>
<comment type="caution">
    <text evidence="2">The sequence shown here is derived from an EMBL/GenBank/DDBJ whole genome shotgun (WGS) entry which is preliminary data.</text>
</comment>
<reference evidence="2" key="3">
    <citation type="submission" date="2018-07" db="EMBL/GenBank/DDBJ databases">
        <authorList>
            <person name="Quirk P.G."/>
            <person name="Krulwich T.A."/>
        </authorList>
    </citation>
    <scope>NUCLEOTIDE SEQUENCE</scope>
    <source>
        <strain evidence="2">CCRI-19302</strain>
    </source>
</reference>
<dbReference type="RefSeq" id="WP_094379326.1">
    <property type="nucleotide sequence ID" value="NZ_NOKA02000003.1"/>
</dbReference>
<name>A0A255I4B5_9FIRM</name>
<proteinExistence type="predicted"/>
<dbReference type="Proteomes" id="UP000216411">
    <property type="component" value="Unassembled WGS sequence"/>
</dbReference>
<organism evidence="2 3">
    <name type="scientific">Lachnotalea glycerini</name>
    <dbReference type="NCBI Taxonomy" id="1763509"/>
    <lineage>
        <taxon>Bacteria</taxon>
        <taxon>Bacillati</taxon>
        <taxon>Bacillota</taxon>
        <taxon>Clostridia</taxon>
        <taxon>Lachnospirales</taxon>
        <taxon>Lachnospiraceae</taxon>
        <taxon>Lachnotalea</taxon>
    </lineage>
</organism>
<evidence type="ECO:0000313" key="1">
    <source>
        <dbReference type="EMBL" id="PXV93716.1"/>
    </source>
</evidence>
<accession>A0A255I4B5</accession>
<sequence>MDMSKIPILKTIAWKVSDGYVVIDSYKGQLMLNETSSLIWKEIDGNKTIAKIIEELYEKYKDNNNKDYIEEIVYDAINEFEGYDLVMLNLEDDMDGWLQYE</sequence>
<keyword evidence="3" id="KW-1185">Reference proteome</keyword>
<evidence type="ECO:0000313" key="2">
    <source>
        <dbReference type="EMBL" id="RDY32658.1"/>
    </source>
</evidence>
<gene>
    <name evidence="1" type="ORF">C8E03_102491</name>
    <name evidence="2" type="ORF">CG710_004320</name>
</gene>
<evidence type="ECO:0000313" key="4">
    <source>
        <dbReference type="Proteomes" id="UP000247523"/>
    </source>
</evidence>
<dbReference type="InterPro" id="IPR041881">
    <property type="entry name" value="PqqD_sf"/>
</dbReference>
<dbReference type="Proteomes" id="UP000247523">
    <property type="component" value="Unassembled WGS sequence"/>
</dbReference>
<reference evidence="1 4" key="2">
    <citation type="submission" date="2018-05" db="EMBL/GenBank/DDBJ databases">
        <title>Genomic Encyclopedia of Type Strains, Phase IV (KMG-IV): sequencing the most valuable type-strain genomes for metagenomic binning, comparative biology and taxonomic classification.</title>
        <authorList>
            <person name="Goeker M."/>
        </authorList>
    </citation>
    <scope>NUCLEOTIDE SEQUENCE [LARGE SCALE GENOMIC DNA]</scope>
    <source>
        <strain evidence="1 4">DSM 28816</strain>
    </source>
</reference>
<evidence type="ECO:0000313" key="3">
    <source>
        <dbReference type="Proteomes" id="UP000216411"/>
    </source>
</evidence>
<dbReference type="OrthoDB" id="308521at2"/>
<dbReference type="Pfam" id="PF05402">
    <property type="entry name" value="PqqD"/>
    <property type="match status" value="1"/>
</dbReference>